<feature type="region of interest" description="Disordered" evidence="1">
    <location>
        <begin position="386"/>
        <end position="425"/>
    </location>
</feature>
<feature type="compositionally biased region" description="Polar residues" evidence="1">
    <location>
        <begin position="393"/>
        <end position="402"/>
    </location>
</feature>
<proteinExistence type="evidence at transcript level"/>
<evidence type="ECO:0000256" key="1">
    <source>
        <dbReference type="SAM" id="MobiDB-lite"/>
    </source>
</evidence>
<feature type="region of interest" description="Disordered" evidence="1">
    <location>
        <begin position="239"/>
        <end position="294"/>
    </location>
</feature>
<dbReference type="EMBL" id="HM217029">
    <property type="protein sequence ID" value="ADI48489.1"/>
    <property type="molecule type" value="mRNA"/>
</dbReference>
<evidence type="ECO:0000313" key="3">
    <source>
        <dbReference type="EMBL" id="ADI48489.1"/>
    </source>
</evidence>
<feature type="signal peptide" evidence="2">
    <location>
        <begin position="1"/>
        <end position="15"/>
    </location>
</feature>
<keyword evidence="2" id="KW-0732">Signal</keyword>
<reference evidence="3" key="1">
    <citation type="journal article" date="2010" name="Proc. R. Soc. B">
        <title>Harnessing disorder: onychophorans use highly unstructured proteins, not silks, for prey capture.</title>
        <authorList>
            <person name="Haritos V.S."/>
            <person name="Niranjane A."/>
            <person name="Weisman S."/>
            <person name="Trueman H.E."/>
            <person name="Sriskantha A."/>
            <person name="Sutherland T.D."/>
        </authorList>
    </citation>
    <scope>NUCLEOTIDE SEQUENCE</scope>
    <source>
        <strain evidence="3">P2b</strain>
    </source>
</reference>
<dbReference type="AlphaFoldDB" id="D9IX72"/>
<feature type="region of interest" description="Disordered" evidence="1">
    <location>
        <begin position="188"/>
        <end position="219"/>
    </location>
</feature>
<evidence type="ECO:0000256" key="2">
    <source>
        <dbReference type="SAM" id="SignalP"/>
    </source>
</evidence>
<feature type="compositionally biased region" description="Basic and acidic residues" evidence="1">
    <location>
        <begin position="251"/>
        <end position="260"/>
    </location>
</feature>
<protein>
    <submittedName>
        <fullName evidence="3">Mid MW proline-rich protein</fullName>
    </submittedName>
</protein>
<sequence length="571" mass="63962">MKVLTLLAFLASVYTKEVVDQGYISDPSQLPPGYVLQPDGSYLKTDEEVVDEAPKLEDGWVLQPDGSYLKTIEDPGTVEYEDEIYPQFSKGLLTIGEGKNAGYFKVTRGSKNENDFSVETVYSASDPTPLISTIADAPQVYQDGTRGQDDYQITLGVGKGANRGYLRMKPDSSKSSGFRFIPQYITGYSEEQDQTKTNAKAPAPQEEEEEEIPDSPEIVSKKGYSVIVVGRPSCRRYVKLTPSKTNNPNDFDLKPIKHPDQPNSSPDPTDDDAPEIFENGKRGTPEYQPIIASGPSANRRYISIAVDPKRPKRFTFIPAPPLEKTSQVETEPNEDEIEYEDVPENPQYKTVTVPGNKIPVGIVSLGNVAHRCHFKIVRRSNKPGDVEVKTIRDPNNLNSTPDPKNEYTPEVVQQGDPSDEKNAPVVATGPRFKRVFHRMLITKKGLRLLPCRKQLIKGTKRYQYLLNKRRWHYRTVVIRKPDAPRPQPKFVKKIITTYTQVSRPKGFFENIFGSIIDVFKKPPPPRVVVQPKIVTTQINTGTVQTGAIKKIITTHVVEKPKPAFFIGALFG</sequence>
<feature type="chain" id="PRO_5013243339" evidence="2">
    <location>
        <begin position="16"/>
        <end position="571"/>
    </location>
</feature>
<name>D9IX72_EUPRO</name>
<organism evidence="3">
    <name type="scientific">Euperipatoides rowelli</name>
    <name type="common">Velvet worm</name>
    <dbReference type="NCBI Taxonomy" id="49087"/>
    <lineage>
        <taxon>Eukaryota</taxon>
        <taxon>Metazoa</taxon>
        <taxon>Ecdysozoa</taxon>
        <taxon>Onychophora</taxon>
        <taxon>Udeonychophora</taxon>
        <taxon>Euonychophora</taxon>
        <taxon>Peripatopsidae</taxon>
        <taxon>Euperipatoides</taxon>
    </lineage>
</organism>
<accession>D9IX72</accession>
<feature type="compositionally biased region" description="Acidic residues" evidence="1">
    <location>
        <begin position="205"/>
        <end position="214"/>
    </location>
</feature>